<dbReference type="EMBL" id="DS469579">
    <property type="protein sequence ID" value="EDO41299.1"/>
    <property type="molecule type" value="Genomic_DNA"/>
</dbReference>
<dbReference type="STRING" id="45351.A7S4L1"/>
<organism evidence="2 3">
    <name type="scientific">Nematostella vectensis</name>
    <name type="common">Starlet sea anemone</name>
    <dbReference type="NCBI Taxonomy" id="45351"/>
    <lineage>
        <taxon>Eukaryota</taxon>
        <taxon>Metazoa</taxon>
        <taxon>Cnidaria</taxon>
        <taxon>Anthozoa</taxon>
        <taxon>Hexacorallia</taxon>
        <taxon>Actiniaria</taxon>
        <taxon>Edwardsiidae</taxon>
        <taxon>Nematostella</taxon>
    </lineage>
</organism>
<evidence type="ECO:0000256" key="1">
    <source>
        <dbReference type="SAM" id="MobiDB-lite"/>
    </source>
</evidence>
<feature type="compositionally biased region" description="Basic residues" evidence="1">
    <location>
        <begin position="145"/>
        <end position="157"/>
    </location>
</feature>
<gene>
    <name evidence="2" type="ORF">NEMVEDRAFT_v1g242809</name>
</gene>
<name>A7S4L1_NEMVE</name>
<feature type="compositionally biased region" description="Basic residues" evidence="1">
    <location>
        <begin position="1"/>
        <end position="14"/>
    </location>
</feature>
<feature type="region of interest" description="Disordered" evidence="1">
    <location>
        <begin position="60"/>
        <end position="157"/>
    </location>
</feature>
<protein>
    <submittedName>
        <fullName evidence="2">Uncharacterized protein</fullName>
    </submittedName>
</protein>
<reference evidence="2 3" key="1">
    <citation type="journal article" date="2007" name="Science">
        <title>Sea anemone genome reveals ancestral eumetazoan gene repertoire and genomic organization.</title>
        <authorList>
            <person name="Putnam N.H."/>
            <person name="Srivastava M."/>
            <person name="Hellsten U."/>
            <person name="Dirks B."/>
            <person name="Chapman J."/>
            <person name="Salamov A."/>
            <person name="Terry A."/>
            <person name="Shapiro H."/>
            <person name="Lindquist E."/>
            <person name="Kapitonov V.V."/>
            <person name="Jurka J."/>
            <person name="Genikhovich G."/>
            <person name="Grigoriev I.V."/>
            <person name="Lucas S.M."/>
            <person name="Steele R.E."/>
            <person name="Finnerty J.R."/>
            <person name="Technau U."/>
            <person name="Martindale M.Q."/>
            <person name="Rokhsar D.S."/>
        </authorList>
    </citation>
    <scope>NUCLEOTIDE SEQUENCE [LARGE SCALE GENOMIC DNA]</scope>
    <source>
        <strain evidence="3">CH2 X CH6</strain>
    </source>
</reference>
<keyword evidence="3" id="KW-1185">Reference proteome</keyword>
<dbReference type="AlphaFoldDB" id="A7S4L1"/>
<proteinExistence type="predicted"/>
<accession>A7S4L1</accession>
<feature type="compositionally biased region" description="Basic and acidic residues" evidence="1">
    <location>
        <begin position="27"/>
        <end position="42"/>
    </location>
</feature>
<feature type="compositionally biased region" description="Polar residues" evidence="1">
    <location>
        <begin position="113"/>
        <end position="131"/>
    </location>
</feature>
<feature type="compositionally biased region" description="Basic residues" evidence="1">
    <location>
        <begin position="68"/>
        <end position="77"/>
    </location>
</feature>
<feature type="region of interest" description="Disordered" evidence="1">
    <location>
        <begin position="1"/>
        <end position="42"/>
    </location>
</feature>
<dbReference type="InParanoid" id="A7S4L1"/>
<dbReference type="Proteomes" id="UP000001593">
    <property type="component" value="Unassembled WGS sequence"/>
</dbReference>
<evidence type="ECO:0000313" key="3">
    <source>
        <dbReference type="Proteomes" id="UP000001593"/>
    </source>
</evidence>
<sequence length="157" mass="17773">MDTGSAKKKKHRRATSNLETQNGDMAGSRDHLMDDHESPKVIKARERTKARFESFLQDAVAEDSAQSAKKKKKKKRAHTTDSVLETLRSGSPIAKATSHSEEDLLQKNLYNGDKNSSNAKQSKESYQQFITESRDVPETEDVTPKKTRHRRQTSQSE</sequence>
<evidence type="ECO:0000313" key="2">
    <source>
        <dbReference type="EMBL" id="EDO41299.1"/>
    </source>
</evidence>
<dbReference type="HOGENOM" id="CLU_1680030_0_0_1"/>